<reference evidence="1 2" key="1">
    <citation type="submission" date="2014-02" db="EMBL/GenBank/DDBJ databases">
        <title>Single nucleus genome sequencing reveals high similarity among nuclei of an endomycorrhizal fungus.</title>
        <authorList>
            <person name="Lin K."/>
            <person name="Geurts R."/>
            <person name="Zhang Z."/>
            <person name="Limpens E."/>
            <person name="Saunders D.G."/>
            <person name="Mu D."/>
            <person name="Pang E."/>
            <person name="Cao H."/>
            <person name="Cha H."/>
            <person name="Lin T."/>
            <person name="Zhou Q."/>
            <person name="Shang Y."/>
            <person name="Li Y."/>
            <person name="Ivanov S."/>
            <person name="Sharma T."/>
            <person name="Velzen R.V."/>
            <person name="Ruijter N.D."/>
            <person name="Aanen D.K."/>
            <person name="Win J."/>
            <person name="Kamoun S."/>
            <person name="Bisseling T."/>
            <person name="Huang S."/>
        </authorList>
    </citation>
    <scope>NUCLEOTIDE SEQUENCE [LARGE SCALE GENOMIC DNA]</scope>
    <source>
        <strain evidence="2">DAOM197198w</strain>
    </source>
</reference>
<sequence>MNTILEYLKPLINNHFKYPPSTYDNKDHKADLIFSNGIIITINIPSLNKMQSLLNRYSINDEKPKKIEGAFNLYFELIKDEVLNHYPELDIDLACTAAKTWRDADVHFREEFEKLDFQLELI</sequence>
<evidence type="ECO:0000313" key="1">
    <source>
        <dbReference type="EMBL" id="EXX69625.1"/>
    </source>
</evidence>
<accession>A0A015JQV3</accession>
<dbReference type="AlphaFoldDB" id="A0A015JQV3"/>
<evidence type="ECO:0000313" key="2">
    <source>
        <dbReference type="Proteomes" id="UP000022910"/>
    </source>
</evidence>
<keyword evidence="2" id="KW-1185">Reference proteome</keyword>
<name>A0A015JQV3_RHIIW</name>
<dbReference type="EMBL" id="JEMT01016799">
    <property type="protein sequence ID" value="EXX69625.1"/>
    <property type="molecule type" value="Genomic_DNA"/>
</dbReference>
<proteinExistence type="predicted"/>
<comment type="caution">
    <text evidence="1">The sequence shown here is derived from an EMBL/GenBank/DDBJ whole genome shotgun (WGS) entry which is preliminary data.</text>
</comment>
<organism evidence="1 2">
    <name type="scientific">Rhizophagus irregularis (strain DAOM 197198w)</name>
    <name type="common">Glomus intraradices</name>
    <dbReference type="NCBI Taxonomy" id="1432141"/>
    <lineage>
        <taxon>Eukaryota</taxon>
        <taxon>Fungi</taxon>
        <taxon>Fungi incertae sedis</taxon>
        <taxon>Mucoromycota</taxon>
        <taxon>Glomeromycotina</taxon>
        <taxon>Glomeromycetes</taxon>
        <taxon>Glomerales</taxon>
        <taxon>Glomeraceae</taxon>
        <taxon>Rhizophagus</taxon>
    </lineage>
</organism>
<dbReference type="OrthoDB" id="2334042at2759"/>
<protein>
    <submittedName>
        <fullName evidence="1">Uncharacterized protein</fullName>
    </submittedName>
</protein>
<dbReference type="HOGENOM" id="CLU_2027998_0_0_1"/>
<dbReference type="Proteomes" id="UP000022910">
    <property type="component" value="Unassembled WGS sequence"/>
</dbReference>
<gene>
    <name evidence="1" type="ORF">RirG_094280</name>
</gene>